<dbReference type="Pfam" id="PF06972">
    <property type="entry name" value="GIP1_N"/>
    <property type="match status" value="1"/>
</dbReference>
<proteinExistence type="predicted"/>
<feature type="region of interest" description="Disordered" evidence="1">
    <location>
        <begin position="307"/>
        <end position="331"/>
    </location>
</feature>
<feature type="region of interest" description="Disordered" evidence="1">
    <location>
        <begin position="404"/>
        <end position="436"/>
    </location>
</feature>
<evidence type="ECO:0000259" key="2">
    <source>
        <dbReference type="Pfam" id="PF06972"/>
    </source>
</evidence>
<feature type="compositionally biased region" description="Low complexity" evidence="1">
    <location>
        <begin position="532"/>
        <end position="545"/>
    </location>
</feature>
<feature type="compositionally biased region" description="Gly residues" evidence="1">
    <location>
        <begin position="7"/>
        <end position="17"/>
    </location>
</feature>
<feature type="region of interest" description="Disordered" evidence="1">
    <location>
        <begin position="65"/>
        <end position="140"/>
    </location>
</feature>
<evidence type="ECO:0000256" key="1">
    <source>
        <dbReference type="SAM" id="MobiDB-lite"/>
    </source>
</evidence>
<feature type="domain" description="GBF-interacting protein 1 N-terminal" evidence="2">
    <location>
        <begin position="21"/>
        <end position="81"/>
    </location>
</feature>
<name>A0A8B8QR65_9MYRT</name>
<dbReference type="GO" id="GO:0005634">
    <property type="term" value="C:nucleus"/>
    <property type="evidence" value="ECO:0007669"/>
    <property type="project" value="TreeGrafter"/>
</dbReference>
<feature type="compositionally biased region" description="Basic and acidic residues" evidence="1">
    <location>
        <begin position="65"/>
        <end position="83"/>
    </location>
</feature>
<dbReference type="InterPro" id="IPR044277">
    <property type="entry name" value="GIP1"/>
</dbReference>
<reference evidence="3" key="1">
    <citation type="submission" date="2025-05" db="UniProtKB">
        <authorList>
            <consortium name="RefSeq"/>
        </authorList>
    </citation>
    <scope>NUCLEOTIDE SEQUENCE [LARGE SCALE GENOMIC DNA]</scope>
</reference>
<dbReference type="GeneID" id="115754112"/>
<reference evidence="4" key="2">
    <citation type="submission" date="2025-08" db="UniProtKB">
        <authorList>
            <consortium name="RefSeq"/>
        </authorList>
    </citation>
    <scope>IDENTIFICATION</scope>
    <source>
        <tissue evidence="4">Leaf</tissue>
    </source>
</reference>
<organism evidence="3 4">
    <name type="scientific">Rhodamnia argentea</name>
    <dbReference type="NCBI Taxonomy" id="178133"/>
    <lineage>
        <taxon>Eukaryota</taxon>
        <taxon>Viridiplantae</taxon>
        <taxon>Streptophyta</taxon>
        <taxon>Embryophyta</taxon>
        <taxon>Tracheophyta</taxon>
        <taxon>Spermatophyta</taxon>
        <taxon>Magnoliopsida</taxon>
        <taxon>eudicotyledons</taxon>
        <taxon>Gunneridae</taxon>
        <taxon>Pentapetalae</taxon>
        <taxon>rosids</taxon>
        <taxon>malvids</taxon>
        <taxon>Myrtales</taxon>
        <taxon>Myrtaceae</taxon>
        <taxon>Myrtoideae</taxon>
        <taxon>Myrteae</taxon>
        <taxon>Australasian group</taxon>
        <taxon>Rhodamnia</taxon>
    </lineage>
</organism>
<dbReference type="OrthoDB" id="753279at2759"/>
<feature type="compositionally biased region" description="Polar residues" evidence="1">
    <location>
        <begin position="414"/>
        <end position="435"/>
    </location>
</feature>
<dbReference type="KEGG" id="rarg:115754112"/>
<dbReference type="SUPFAM" id="SSF46934">
    <property type="entry name" value="UBA-like"/>
    <property type="match status" value="1"/>
</dbReference>
<dbReference type="PANTHER" id="PTHR46775">
    <property type="entry name" value="FLOCCULATION PROTEIN (DUF1296)"/>
    <property type="match status" value="1"/>
</dbReference>
<dbReference type="PANTHER" id="PTHR46775:SF2">
    <property type="entry name" value="GBF-INTERACTING PROTEIN 1-LIKE"/>
    <property type="match status" value="1"/>
</dbReference>
<keyword evidence="3" id="KW-1185">Reference proteome</keyword>
<dbReference type="Proteomes" id="UP000827889">
    <property type="component" value="Chromosome 2"/>
</dbReference>
<dbReference type="GO" id="GO:0051082">
    <property type="term" value="F:unfolded protein binding"/>
    <property type="evidence" value="ECO:0007669"/>
    <property type="project" value="TreeGrafter"/>
</dbReference>
<sequence length="770" mass="81670">MLRENMSGGGGGGGGGSRVSIPADLRKTIQNIKEITDKQHSDEDVYAVLKDCAMDPNETAQKLLFEDTYHEVKSKKERRKESTNGRSPESKSTTDTQGRGARGNRHPRSNYVSSGGERNMLVQRGKRTSNSVERVPNPMHLQMNKNTAAPRATKASNVVQNGPSHLSNGLSAKVHAPNSAVNGSPGGPDVKSAMDLNTEVSLPPIPATAENKLENSVFVSDSVTRAEEGKSAMTPDQLLVSATSASASDISSVSDPVLAPSVPWKLGADSIDNEKASNEMVPVASASKEKSLDSVVEFSHGHSSQLLPTSMLTRSGTPMTTSSSKDDDKSQLEACDPLEVVASKVALDKSKASSHSLSTSSISDGQHVIFPNHFQVSEAFKNSLTFGSFDTCLGARAEIMDGSGTVGDDKSNLGVESSQGSDVTVRESSPSNQIGNLAEHPEASALSLETVQPSLENKVLSFSNSMYDQAKQNLSSEAPQNHVAQDVPGNNSFGLMPSILGSQFVQLEGPEVQARDVSRPSNFMNGNASALSSPSPTTTPTPQSTVAMSPQPVPIFRQPYPLNYFPYGHYLPPYYMPPMHQLISHNGFTQQPSAGNFYLPPAVAAQGIKYSFPSFKPGSTATPIGIPSAYAAYGPTPIGYNPSPAVTSGTSTMNEDHMTNQLKESHPYSTAQPNEGSAVWIPPVIGQDLGSLQVNPLFSLPQGPHVTFSPAQAGHGAYGMHQPTQTMAVAPTVHPLLQQSQSGSVETAGLPTGAYQHAQHNAQINWNSNF</sequence>
<accession>A0A8B8QR65</accession>
<feature type="compositionally biased region" description="Polar residues" evidence="1">
    <location>
        <begin position="84"/>
        <end position="97"/>
    </location>
</feature>
<feature type="region of interest" description="Disordered" evidence="1">
    <location>
        <begin position="1"/>
        <end position="22"/>
    </location>
</feature>
<evidence type="ECO:0000313" key="3">
    <source>
        <dbReference type="Proteomes" id="UP000827889"/>
    </source>
</evidence>
<dbReference type="RefSeq" id="XP_030548938.1">
    <property type="nucleotide sequence ID" value="XM_030693078.2"/>
</dbReference>
<protein>
    <submittedName>
        <fullName evidence="4">GBF-interacting protein 1-like</fullName>
    </submittedName>
</protein>
<feature type="compositionally biased region" description="Polar residues" evidence="1">
    <location>
        <begin position="307"/>
        <end position="321"/>
    </location>
</feature>
<evidence type="ECO:0000313" key="4">
    <source>
        <dbReference type="RefSeq" id="XP_030548938.1"/>
    </source>
</evidence>
<dbReference type="AlphaFoldDB" id="A0A8B8QR65"/>
<dbReference type="InterPro" id="IPR009719">
    <property type="entry name" value="GIP1_N"/>
</dbReference>
<feature type="region of interest" description="Disordered" evidence="1">
    <location>
        <begin position="523"/>
        <end position="547"/>
    </location>
</feature>
<dbReference type="InterPro" id="IPR009060">
    <property type="entry name" value="UBA-like_sf"/>
</dbReference>
<gene>
    <name evidence="4" type="primary">LOC115754112</name>
</gene>